<dbReference type="NCBIfam" id="NF001311">
    <property type="entry name" value="PRK00258.1-3"/>
    <property type="match status" value="1"/>
</dbReference>
<name>A0A7Y9YFC6_9ACTN</name>
<dbReference type="SUPFAM" id="SSF53223">
    <property type="entry name" value="Aminoacid dehydrogenase-like, N-terminal domain"/>
    <property type="match status" value="1"/>
</dbReference>
<dbReference type="InterPro" id="IPR022893">
    <property type="entry name" value="Shikimate_DH_fam"/>
</dbReference>
<dbReference type="Gene3D" id="3.40.50.720">
    <property type="entry name" value="NAD(P)-binding Rossmann-like Domain"/>
    <property type="match status" value="1"/>
</dbReference>
<dbReference type="GO" id="GO:0004764">
    <property type="term" value="F:shikimate 3-dehydrogenase (NADP+) activity"/>
    <property type="evidence" value="ECO:0007669"/>
    <property type="project" value="UniProtKB-EC"/>
</dbReference>
<dbReference type="RefSeq" id="WP_343045566.1">
    <property type="nucleotide sequence ID" value="NZ_BAAAPP010000004.1"/>
</dbReference>
<dbReference type="PANTHER" id="PTHR21089:SF1">
    <property type="entry name" value="BIFUNCTIONAL 3-DEHYDROQUINATE DEHYDRATASE_SHIKIMATE DEHYDROGENASE, CHLOROPLASTIC"/>
    <property type="match status" value="1"/>
</dbReference>
<dbReference type="GO" id="GO:0019632">
    <property type="term" value="P:shikimate metabolic process"/>
    <property type="evidence" value="ECO:0007669"/>
    <property type="project" value="TreeGrafter"/>
</dbReference>
<keyword evidence="2" id="KW-0057">Aromatic amino acid biosynthesis</keyword>
<comment type="pathway">
    <text evidence="1">Metabolic intermediate biosynthesis; chorismate biosynthesis; chorismate from D-erythrose 4-phosphate and phosphoenolpyruvate: step 4/7.</text>
</comment>
<sequence length="280" mass="29261">MTTRCAVLGDPVEHSLSPVLHRAAYDALDLPDWSYDAVRVPGGTLAGFLDGLDETWRGLSLTMPLKRELLALAGDRGWECHPRVHAAGGANTLVRDGGAWRADNTDLPGAAAAVRERYDAVPARVLVVGGGATAASVGLALCDLGATRVELLVRSVERAEETLATIRRHDAAPEVLAVESATRVSPADVLVSTVPADAQDPALIDRSGAALLFEALYDPWPTPLAAAAQRAGLAVVSGLDLLVHQAVLQVAQMTGSSVPVAVLRDAGERALLERAGRARS</sequence>
<evidence type="ECO:0000313" key="5">
    <source>
        <dbReference type="EMBL" id="NYI10024.1"/>
    </source>
</evidence>
<gene>
    <name evidence="5" type="ORF">BKA05_001539</name>
</gene>
<dbReference type="PANTHER" id="PTHR21089">
    <property type="entry name" value="SHIKIMATE DEHYDROGENASE"/>
    <property type="match status" value="1"/>
</dbReference>
<evidence type="ECO:0000259" key="4">
    <source>
        <dbReference type="Pfam" id="PF18317"/>
    </source>
</evidence>
<keyword evidence="5" id="KW-0560">Oxidoreductase</keyword>
<dbReference type="InterPro" id="IPR036291">
    <property type="entry name" value="NAD(P)-bd_dom_sf"/>
</dbReference>
<dbReference type="InterPro" id="IPR041121">
    <property type="entry name" value="SDH_C"/>
</dbReference>
<keyword evidence="6" id="KW-1185">Reference proteome</keyword>
<proteinExistence type="predicted"/>
<dbReference type="GO" id="GO:0005829">
    <property type="term" value="C:cytosol"/>
    <property type="evidence" value="ECO:0007669"/>
    <property type="project" value="TreeGrafter"/>
</dbReference>
<keyword evidence="2" id="KW-0028">Amino-acid biosynthesis</keyword>
<protein>
    <submittedName>
        <fullName evidence="5">Shikimate dehydrogenase</fullName>
        <ecNumber evidence="5">1.1.1.25</ecNumber>
    </submittedName>
</protein>
<dbReference type="GO" id="GO:0050661">
    <property type="term" value="F:NADP binding"/>
    <property type="evidence" value="ECO:0007669"/>
    <property type="project" value="TreeGrafter"/>
</dbReference>
<evidence type="ECO:0000256" key="2">
    <source>
        <dbReference type="ARBA" id="ARBA00023141"/>
    </source>
</evidence>
<dbReference type="EC" id="1.1.1.25" evidence="5"/>
<evidence type="ECO:0000259" key="3">
    <source>
        <dbReference type="Pfam" id="PF08501"/>
    </source>
</evidence>
<dbReference type="EMBL" id="JACBZI010000001">
    <property type="protein sequence ID" value="NYI10024.1"/>
    <property type="molecule type" value="Genomic_DNA"/>
</dbReference>
<accession>A0A7Y9YFC6</accession>
<evidence type="ECO:0000313" key="6">
    <source>
        <dbReference type="Proteomes" id="UP000537326"/>
    </source>
</evidence>
<dbReference type="GO" id="GO:0009423">
    <property type="term" value="P:chorismate biosynthetic process"/>
    <property type="evidence" value="ECO:0007669"/>
    <property type="project" value="TreeGrafter"/>
</dbReference>
<dbReference type="SUPFAM" id="SSF51735">
    <property type="entry name" value="NAD(P)-binding Rossmann-fold domains"/>
    <property type="match status" value="1"/>
</dbReference>
<feature type="domain" description="SDH C-terminal" evidence="4">
    <location>
        <begin position="238"/>
        <end position="266"/>
    </location>
</feature>
<reference evidence="5 6" key="1">
    <citation type="submission" date="2020-07" db="EMBL/GenBank/DDBJ databases">
        <title>Sequencing the genomes of 1000 actinobacteria strains.</title>
        <authorList>
            <person name="Klenk H.-P."/>
        </authorList>
    </citation>
    <scope>NUCLEOTIDE SEQUENCE [LARGE SCALE GENOMIC DNA]</scope>
    <source>
        <strain evidence="5 6">DSM 18248</strain>
    </source>
</reference>
<feature type="domain" description="Shikimate dehydrogenase substrate binding N-terminal" evidence="3">
    <location>
        <begin position="7"/>
        <end position="92"/>
    </location>
</feature>
<dbReference type="GO" id="GO:0009073">
    <property type="term" value="P:aromatic amino acid family biosynthetic process"/>
    <property type="evidence" value="ECO:0007669"/>
    <property type="project" value="UniProtKB-KW"/>
</dbReference>
<dbReference type="InterPro" id="IPR046346">
    <property type="entry name" value="Aminoacid_DH-like_N_sf"/>
</dbReference>
<dbReference type="Proteomes" id="UP000537326">
    <property type="component" value="Unassembled WGS sequence"/>
</dbReference>
<evidence type="ECO:0000256" key="1">
    <source>
        <dbReference type="ARBA" id="ARBA00004871"/>
    </source>
</evidence>
<comment type="caution">
    <text evidence="5">The sequence shown here is derived from an EMBL/GenBank/DDBJ whole genome shotgun (WGS) entry which is preliminary data.</text>
</comment>
<dbReference type="Pfam" id="PF18317">
    <property type="entry name" value="SDH_C"/>
    <property type="match status" value="1"/>
</dbReference>
<dbReference type="Gene3D" id="3.40.50.10860">
    <property type="entry name" value="Leucine Dehydrogenase, chain A, domain 1"/>
    <property type="match status" value="1"/>
</dbReference>
<organism evidence="5 6">
    <name type="scientific">Nocardioides marinus</name>
    <dbReference type="NCBI Taxonomy" id="374514"/>
    <lineage>
        <taxon>Bacteria</taxon>
        <taxon>Bacillati</taxon>
        <taxon>Actinomycetota</taxon>
        <taxon>Actinomycetes</taxon>
        <taxon>Propionibacteriales</taxon>
        <taxon>Nocardioidaceae</taxon>
        <taxon>Nocardioides</taxon>
    </lineage>
</organism>
<dbReference type="AlphaFoldDB" id="A0A7Y9YFC6"/>
<dbReference type="Pfam" id="PF08501">
    <property type="entry name" value="Shikimate_dh_N"/>
    <property type="match status" value="1"/>
</dbReference>
<dbReference type="InterPro" id="IPR013708">
    <property type="entry name" value="Shikimate_DH-bd_N"/>
</dbReference>